<dbReference type="AlphaFoldDB" id="A0A7R8X8B3"/>
<dbReference type="OrthoDB" id="6513947at2759"/>
<dbReference type="EMBL" id="LR900220">
    <property type="protein sequence ID" value="CAD7244753.1"/>
    <property type="molecule type" value="Genomic_DNA"/>
</dbReference>
<protein>
    <submittedName>
        <fullName evidence="1">Uncharacterized protein</fullName>
    </submittedName>
</protein>
<evidence type="ECO:0000313" key="2">
    <source>
        <dbReference type="Proteomes" id="UP000677054"/>
    </source>
</evidence>
<keyword evidence="2" id="KW-1185">Reference proteome</keyword>
<dbReference type="Proteomes" id="UP000677054">
    <property type="component" value="Unassembled WGS sequence"/>
</dbReference>
<gene>
    <name evidence="1" type="ORF">DSTB1V02_LOCUS4640</name>
</gene>
<name>A0A7R8X8B3_9CRUS</name>
<dbReference type="EMBL" id="CAJPEV010000703">
    <property type="protein sequence ID" value="CAG0887759.1"/>
    <property type="molecule type" value="Genomic_DNA"/>
</dbReference>
<accession>A0A7R8X8B3</accession>
<evidence type="ECO:0000313" key="1">
    <source>
        <dbReference type="EMBL" id="CAD7244753.1"/>
    </source>
</evidence>
<sequence>MDHTLYPGKLYGIAARKLTSVYLFLADPIGEGHESWLLYLFLADPLGEGHESWLHALQNKVKYERKVHLRDHPDFMKTVTRQMKEKQGEGAVGTLQIAEGEDEVSIAAHVSAMKEEFKKASPDLILVSDRMDRTLATRMKFIQSNSVKACLEEFPFLRSHEEVLKDFMRITGKDLKHSIVLGLSTYGERIMALARNSKVQELKVCFTVMAKGMEEGPSLTLYVGQHSG</sequence>
<proteinExistence type="predicted"/>
<reference evidence="1" key="1">
    <citation type="submission" date="2020-11" db="EMBL/GenBank/DDBJ databases">
        <authorList>
            <person name="Tran Van P."/>
        </authorList>
    </citation>
    <scope>NUCLEOTIDE SEQUENCE</scope>
</reference>
<organism evidence="1">
    <name type="scientific">Darwinula stevensoni</name>
    <dbReference type="NCBI Taxonomy" id="69355"/>
    <lineage>
        <taxon>Eukaryota</taxon>
        <taxon>Metazoa</taxon>
        <taxon>Ecdysozoa</taxon>
        <taxon>Arthropoda</taxon>
        <taxon>Crustacea</taxon>
        <taxon>Oligostraca</taxon>
        <taxon>Ostracoda</taxon>
        <taxon>Podocopa</taxon>
        <taxon>Podocopida</taxon>
        <taxon>Darwinulocopina</taxon>
        <taxon>Darwinuloidea</taxon>
        <taxon>Darwinulidae</taxon>
        <taxon>Darwinula</taxon>
    </lineage>
</organism>